<keyword evidence="1" id="KW-0479">Metal-binding</keyword>
<keyword evidence="1" id="KW-0863">Zinc-finger</keyword>
<dbReference type="InterPro" id="IPR045899">
    <property type="entry name" value="ATL71-like"/>
</dbReference>
<keyword evidence="5" id="KW-1185">Reference proteome</keyword>
<keyword evidence="2" id="KW-0812">Transmembrane</keyword>
<keyword evidence="1" id="KW-0862">Zinc</keyword>
<proteinExistence type="predicted"/>
<evidence type="ECO:0000259" key="3">
    <source>
        <dbReference type="PROSITE" id="PS50089"/>
    </source>
</evidence>
<dbReference type="Pfam" id="PF13639">
    <property type="entry name" value="zf-RING_2"/>
    <property type="match status" value="1"/>
</dbReference>
<dbReference type="EMBL" id="JBBPBN010000004">
    <property type="protein sequence ID" value="KAK9041359.1"/>
    <property type="molecule type" value="Genomic_DNA"/>
</dbReference>
<dbReference type="PANTHER" id="PTHR46719:SF7">
    <property type="entry name" value="RING-H2 FINGER PROTEIN ATL71-RELATED"/>
    <property type="match status" value="1"/>
</dbReference>
<feature type="domain" description="RING-type" evidence="3">
    <location>
        <begin position="106"/>
        <end position="148"/>
    </location>
</feature>
<feature type="transmembrane region" description="Helical" evidence="2">
    <location>
        <begin position="20"/>
        <end position="45"/>
    </location>
</feature>
<dbReference type="SMART" id="SM00184">
    <property type="entry name" value="RING"/>
    <property type="match status" value="1"/>
</dbReference>
<comment type="caution">
    <text evidence="4">The sequence shown here is derived from an EMBL/GenBank/DDBJ whole genome shotgun (WGS) entry which is preliminary data.</text>
</comment>
<accession>A0ABR2TVT7</accession>
<keyword evidence="2" id="KW-0472">Membrane</keyword>
<dbReference type="PANTHER" id="PTHR46719">
    <property type="entry name" value="TRANSCRIPTION FACTOR C2H2 FAMILY-RELATED"/>
    <property type="match status" value="1"/>
</dbReference>
<name>A0ABR2TVT7_9ROSI</name>
<evidence type="ECO:0000313" key="5">
    <source>
        <dbReference type="Proteomes" id="UP001396334"/>
    </source>
</evidence>
<evidence type="ECO:0000256" key="2">
    <source>
        <dbReference type="SAM" id="Phobius"/>
    </source>
</evidence>
<keyword evidence="2" id="KW-1133">Transmembrane helix</keyword>
<gene>
    <name evidence="4" type="ORF">V6N11_016462</name>
</gene>
<dbReference type="CDD" id="cd16461">
    <property type="entry name" value="RING-H2_EL5-like"/>
    <property type="match status" value="1"/>
</dbReference>
<evidence type="ECO:0000256" key="1">
    <source>
        <dbReference type="PROSITE-ProRule" id="PRU00175"/>
    </source>
</evidence>
<dbReference type="InterPro" id="IPR013083">
    <property type="entry name" value="Znf_RING/FYVE/PHD"/>
</dbReference>
<dbReference type="PROSITE" id="PS50089">
    <property type="entry name" value="ZF_RING_2"/>
    <property type="match status" value="1"/>
</dbReference>
<dbReference type="SUPFAM" id="SSF57850">
    <property type="entry name" value="RING/U-box"/>
    <property type="match status" value="1"/>
</dbReference>
<dbReference type="Gene3D" id="3.30.40.10">
    <property type="entry name" value="Zinc/RING finger domain, C3HC4 (zinc finger)"/>
    <property type="match status" value="1"/>
</dbReference>
<sequence length="175" mass="19366">MSTTLGSDQEFYGGPDNIRGFRYGIGLSVGILLCFIVIALASYVWTKAHGLQRAQPTRNSQEPDMVDSESFVVDVVGLDEETIKSYPKLMYSEAKRSKKDYTDTCCPICLADYKGNDSLRLLPGCGHLFHLKCVDHWLRLNSMCPVCRASPLQTQLSVMPPADNQAVPFPSRSGV</sequence>
<reference evidence="4 5" key="1">
    <citation type="journal article" date="2024" name="G3 (Bethesda)">
        <title>Genome assembly of Hibiscus sabdariffa L. provides insights into metabolisms of medicinal natural products.</title>
        <authorList>
            <person name="Kim T."/>
        </authorList>
    </citation>
    <scope>NUCLEOTIDE SEQUENCE [LARGE SCALE GENOMIC DNA]</scope>
    <source>
        <strain evidence="4">TK-2024</strain>
        <tissue evidence="4">Old leaves</tissue>
    </source>
</reference>
<dbReference type="Proteomes" id="UP001396334">
    <property type="component" value="Unassembled WGS sequence"/>
</dbReference>
<protein>
    <recommendedName>
        <fullName evidence="3">RING-type domain-containing protein</fullName>
    </recommendedName>
</protein>
<evidence type="ECO:0000313" key="4">
    <source>
        <dbReference type="EMBL" id="KAK9041359.1"/>
    </source>
</evidence>
<organism evidence="4 5">
    <name type="scientific">Hibiscus sabdariffa</name>
    <name type="common">roselle</name>
    <dbReference type="NCBI Taxonomy" id="183260"/>
    <lineage>
        <taxon>Eukaryota</taxon>
        <taxon>Viridiplantae</taxon>
        <taxon>Streptophyta</taxon>
        <taxon>Embryophyta</taxon>
        <taxon>Tracheophyta</taxon>
        <taxon>Spermatophyta</taxon>
        <taxon>Magnoliopsida</taxon>
        <taxon>eudicotyledons</taxon>
        <taxon>Gunneridae</taxon>
        <taxon>Pentapetalae</taxon>
        <taxon>rosids</taxon>
        <taxon>malvids</taxon>
        <taxon>Malvales</taxon>
        <taxon>Malvaceae</taxon>
        <taxon>Malvoideae</taxon>
        <taxon>Hibiscus</taxon>
    </lineage>
</organism>
<dbReference type="InterPro" id="IPR001841">
    <property type="entry name" value="Znf_RING"/>
</dbReference>